<evidence type="ECO:0000259" key="6">
    <source>
        <dbReference type="PROSITE" id="PS51186"/>
    </source>
</evidence>
<reference evidence="7" key="1">
    <citation type="submission" date="2022-10" db="EMBL/GenBank/DDBJ databases">
        <title>The complete genomes of actinobacterial strains from the NBC collection.</title>
        <authorList>
            <person name="Joergensen T.S."/>
            <person name="Alvarez Arevalo M."/>
            <person name="Sterndorff E.B."/>
            <person name="Faurdal D."/>
            <person name="Vuksanovic O."/>
            <person name="Mourched A.-S."/>
            <person name="Charusanti P."/>
            <person name="Shaw S."/>
            <person name="Blin K."/>
            <person name="Weber T."/>
        </authorList>
    </citation>
    <scope>NUCLEOTIDE SEQUENCE</scope>
    <source>
        <strain evidence="7">NBC_00222</strain>
    </source>
</reference>
<dbReference type="SUPFAM" id="SSF55718">
    <property type="entry name" value="SCP-like"/>
    <property type="match status" value="1"/>
</dbReference>
<dbReference type="PROSITE" id="PS51186">
    <property type="entry name" value="GNAT"/>
    <property type="match status" value="1"/>
</dbReference>
<organism evidence="7 8">
    <name type="scientific">Kitasatospora purpeofusca</name>
    <dbReference type="NCBI Taxonomy" id="67352"/>
    <lineage>
        <taxon>Bacteria</taxon>
        <taxon>Bacillati</taxon>
        <taxon>Actinomycetota</taxon>
        <taxon>Actinomycetes</taxon>
        <taxon>Kitasatosporales</taxon>
        <taxon>Streptomycetaceae</taxon>
        <taxon>Kitasatospora</taxon>
    </lineage>
</organism>
<comment type="similarity">
    <text evidence="1 4">Belongs to the acetyltransferase Eis family.</text>
</comment>
<feature type="active site" description="Proton acceptor; via carboxylate" evidence="4">
    <location>
        <position position="437"/>
    </location>
</feature>
<dbReference type="InterPro" id="IPR025559">
    <property type="entry name" value="Eis_dom"/>
</dbReference>
<dbReference type="InterPro" id="IPR000182">
    <property type="entry name" value="GNAT_dom"/>
</dbReference>
<evidence type="ECO:0000256" key="4">
    <source>
        <dbReference type="HAMAP-Rule" id="MF_01812"/>
    </source>
</evidence>
<dbReference type="Pfam" id="PF17668">
    <property type="entry name" value="Acetyltransf_17"/>
    <property type="match status" value="1"/>
</dbReference>
<proteinExistence type="inferred from homology"/>
<comment type="caution">
    <text evidence="4">Lacks conserved residue(s) required for the propagation of feature annotation.</text>
</comment>
<dbReference type="EMBL" id="CP108110">
    <property type="protein sequence ID" value="WUQ85479.1"/>
    <property type="molecule type" value="Genomic_DNA"/>
</dbReference>
<name>A0ABZ1U3S0_9ACTN</name>
<feature type="active site" description="Proton donor" evidence="4">
    <location>
        <position position="146"/>
    </location>
</feature>
<evidence type="ECO:0000256" key="5">
    <source>
        <dbReference type="SAM" id="MobiDB-lite"/>
    </source>
</evidence>
<evidence type="ECO:0000256" key="2">
    <source>
        <dbReference type="ARBA" id="ARBA00022679"/>
    </source>
</evidence>
<dbReference type="PANTHER" id="PTHR37817">
    <property type="entry name" value="N-ACETYLTRANSFERASE EIS"/>
    <property type="match status" value="1"/>
</dbReference>
<evidence type="ECO:0000313" key="8">
    <source>
        <dbReference type="Proteomes" id="UP001432222"/>
    </source>
</evidence>
<protein>
    <submittedName>
        <fullName evidence="7">GNAT family N-acetyltransferase</fullName>
    </submittedName>
</protein>
<keyword evidence="8" id="KW-1185">Reference proteome</keyword>
<evidence type="ECO:0000313" key="7">
    <source>
        <dbReference type="EMBL" id="WUQ85479.1"/>
    </source>
</evidence>
<dbReference type="RefSeq" id="WP_328956238.1">
    <property type="nucleotide sequence ID" value="NZ_CP108110.1"/>
</dbReference>
<dbReference type="InterPro" id="IPR022902">
    <property type="entry name" value="NAcTrfase_Eis"/>
</dbReference>
<feature type="binding site" evidence="4">
    <location>
        <begin position="113"/>
        <end position="118"/>
    </location>
    <ligand>
        <name>acetyl-CoA</name>
        <dbReference type="ChEBI" id="CHEBI:57288"/>
    </ligand>
</feature>
<dbReference type="HAMAP" id="MF_01812">
    <property type="entry name" value="Eis"/>
    <property type="match status" value="1"/>
</dbReference>
<feature type="compositionally biased region" description="Gly residues" evidence="5">
    <location>
        <begin position="1"/>
        <end position="16"/>
    </location>
</feature>
<keyword evidence="2 4" id="KW-0808">Transferase</keyword>
<dbReference type="NCBIfam" id="NF002367">
    <property type="entry name" value="PRK01346.1-4"/>
    <property type="match status" value="1"/>
</dbReference>
<gene>
    <name evidence="7" type="ORF">OHA16_22455</name>
</gene>
<dbReference type="Pfam" id="PF13530">
    <property type="entry name" value="SCP2_2"/>
    <property type="match status" value="1"/>
</dbReference>
<dbReference type="PANTHER" id="PTHR37817:SF1">
    <property type="entry name" value="N-ACETYLTRANSFERASE EIS"/>
    <property type="match status" value="1"/>
</dbReference>
<accession>A0ABZ1U3S0</accession>
<comment type="subunit">
    <text evidence="4">Homohexamer; trimer of dimers.</text>
</comment>
<dbReference type="Pfam" id="PF13527">
    <property type="entry name" value="Acetyltransf_9"/>
    <property type="match status" value="1"/>
</dbReference>
<feature type="domain" description="N-acetyltransferase" evidence="6">
    <location>
        <begin position="27"/>
        <end position="177"/>
    </location>
</feature>
<dbReference type="Gene3D" id="3.30.1050.10">
    <property type="entry name" value="SCP2 sterol-binding domain"/>
    <property type="match status" value="1"/>
</dbReference>
<sequence>MGNETNGGPGEPGSGRPGEQTDAGDGIEIRAIGEDEVEAWDRALAKGFLRPHVGSAAEFRRRQWEPGRMVGALADGRFVATFRSFDTELTVPGGAVVTADAITAVTVTATHRRRGLLRRMMTTDLEAARERGAAVAILIAAEYNIYGRYGFGPATRGHGWNIDLLRAGGLRDGLPTVPGGRIDLVEMAELRKLGPELFDRWRVTQAGAIARDELTWQRQTGEIEVPGFDWKEPFAAVHRGADGTPTGLAVYRIDDEWDGSYPNCTLTLVDLFALDRPTANELWRFVCSIDWVRKVVVENVGADDPLPVLLNDPRAATPHVDNADYMWLRVLDIEAAFNARTYGAAGRAVLEVDDPAGYVAGRWAVEVAADGTGRCVRTADEPDLALDASALGALYLGGETLPRLAVAGLVTELRPGAVAAADLLFRTPLTAWNIDGF</sequence>
<dbReference type="InterPro" id="IPR036527">
    <property type="entry name" value="SCP2_sterol-bd_dom_sf"/>
</dbReference>
<dbReference type="SUPFAM" id="SSF55729">
    <property type="entry name" value="Acyl-CoA N-acyltransferases (Nat)"/>
    <property type="match status" value="1"/>
</dbReference>
<evidence type="ECO:0000256" key="1">
    <source>
        <dbReference type="ARBA" id="ARBA00009213"/>
    </source>
</evidence>
<dbReference type="InterPro" id="IPR051554">
    <property type="entry name" value="Acetyltransferase_Eis"/>
</dbReference>
<feature type="binding site" evidence="4">
    <location>
        <begin position="105"/>
        <end position="107"/>
    </location>
    <ligand>
        <name>acetyl-CoA</name>
        <dbReference type="ChEBI" id="CHEBI:57288"/>
    </ligand>
</feature>
<dbReference type="InterPro" id="IPR016181">
    <property type="entry name" value="Acyl_CoA_acyltransferase"/>
</dbReference>
<dbReference type="Proteomes" id="UP001432222">
    <property type="component" value="Chromosome"/>
</dbReference>
<feature type="region of interest" description="Disordered" evidence="5">
    <location>
        <begin position="1"/>
        <end position="23"/>
    </location>
</feature>
<dbReference type="Gene3D" id="3.40.630.30">
    <property type="match status" value="2"/>
</dbReference>
<evidence type="ECO:0000256" key="3">
    <source>
        <dbReference type="ARBA" id="ARBA00023315"/>
    </source>
</evidence>
<keyword evidence="3 4" id="KW-0012">Acyltransferase</keyword>
<dbReference type="InterPro" id="IPR041380">
    <property type="entry name" value="Acetyltransf_17"/>
</dbReference>